<protein>
    <recommendedName>
        <fullName evidence="3">Terminase</fullName>
    </recommendedName>
</protein>
<organism evidence="1 2">
    <name type="scientific">Acetobacter malorum</name>
    <dbReference type="NCBI Taxonomy" id="178901"/>
    <lineage>
        <taxon>Bacteria</taxon>
        <taxon>Pseudomonadati</taxon>
        <taxon>Pseudomonadota</taxon>
        <taxon>Alphaproteobacteria</taxon>
        <taxon>Acetobacterales</taxon>
        <taxon>Acetobacteraceae</taxon>
        <taxon>Acetobacter</taxon>
    </lineage>
</organism>
<dbReference type="Proteomes" id="UP000242683">
    <property type="component" value="Unassembled WGS sequence"/>
</dbReference>
<evidence type="ECO:0000313" key="1">
    <source>
        <dbReference type="EMBL" id="OUJ05573.1"/>
    </source>
</evidence>
<name>A0A1Y3G5A1_9PROT</name>
<dbReference type="AlphaFoldDB" id="A0A1Y3G5A1"/>
<proteinExistence type="predicted"/>
<dbReference type="Gene3D" id="3.30.420.240">
    <property type="match status" value="1"/>
</dbReference>
<dbReference type="EMBL" id="JOPG01000018">
    <property type="protein sequence ID" value="OUJ05573.1"/>
    <property type="molecule type" value="Genomic_DNA"/>
</dbReference>
<evidence type="ECO:0008006" key="3">
    <source>
        <dbReference type="Google" id="ProtNLM"/>
    </source>
</evidence>
<reference evidence="2" key="1">
    <citation type="submission" date="2014-06" db="EMBL/GenBank/DDBJ databases">
        <authorList>
            <person name="Winans N.J."/>
            <person name="Newell P.D."/>
            <person name="Douglas A.E."/>
        </authorList>
    </citation>
    <scope>NUCLEOTIDE SEQUENCE [LARGE SCALE GENOMIC DNA]</scope>
    <source>
        <strain evidence="2">DsW_057</strain>
    </source>
</reference>
<dbReference type="Gene3D" id="3.40.50.300">
    <property type="entry name" value="P-loop containing nucleotide triphosphate hydrolases"/>
    <property type="match status" value="1"/>
</dbReference>
<comment type="caution">
    <text evidence="1">The sequence shown here is derived from an EMBL/GenBank/DDBJ whole genome shotgun (WGS) entry which is preliminary data.</text>
</comment>
<dbReference type="Pfam" id="PF03237">
    <property type="entry name" value="Terminase_6N"/>
    <property type="match status" value="1"/>
</dbReference>
<dbReference type="RefSeq" id="WP_086653612.1">
    <property type="nucleotide sequence ID" value="NZ_JOPG01000018.1"/>
</dbReference>
<gene>
    <name evidence="1" type="ORF">HK23_04645</name>
</gene>
<dbReference type="OrthoDB" id="280696at2"/>
<accession>A0A1Y3G5A1</accession>
<dbReference type="InterPro" id="IPR027417">
    <property type="entry name" value="P-loop_NTPase"/>
</dbReference>
<evidence type="ECO:0000313" key="2">
    <source>
        <dbReference type="Proteomes" id="UP000242683"/>
    </source>
</evidence>
<sequence length="470" mass="52159">MSMTVLQAMHDPALFGAEFDAPTWTAWEAFLAALLGEEMTDEQKSLCHLHTGRTDLPLEAFRRAALICGRRAGKSRVLALLGTCLATLKDYRPYLSAGEVATVGIIAADRKQARTIFRYVRGLISLVPEMEAEVTRETDEVIEMAGRRVVIEIGTASFRATRGYTYAAVLCDEIAFWRDDSSANPDEEILRALRPGLATIPGSMLLLASSPYARRGVLWKTYKRYYGQDGATTLVWKAATREMNPEFDEQEEREAYEEDPAAAAAEYGAEFRSDIASFVAPEVVEACTVQGRHELPHDSRHRYVAFVDPSGGSSDSMTLAIAHHEDECAILDLVREKKAPFSPENTVVEFCETLKAYSITSVTGDRYGGEWPREQFRKNGVQYNLSEKVRSDLYRDLLPVLNSGKVELLDIPVLSRQLSGLERRTARGGKDSIDHAPGGHDDVANAVAGVVALTSKKQLPRFSREFLEKI</sequence>